<accession>A0A091BUP5</accession>
<keyword evidence="4 7" id="KW-0812">Transmembrane</keyword>
<comment type="caution">
    <text evidence="9">The sequence shown here is derived from an EMBL/GenBank/DDBJ whole genome shotgun (WGS) entry which is preliminary data.</text>
</comment>
<reference evidence="9 11" key="1">
    <citation type="journal article" date="2014" name="Genome Announc.">
        <title>Draft Genome Sequences of Streptococcus bovis Strains ATCC 33317 and JB1.</title>
        <authorList>
            <person name="Benahmed F.H."/>
            <person name="Gopinath G.R."/>
            <person name="Harbottle H."/>
            <person name="Cotta M.A."/>
            <person name="Luo Y."/>
            <person name="Henderson C."/>
            <person name="Teri P."/>
            <person name="Soppet D."/>
            <person name="Rasmussen M."/>
            <person name="Whitehead T.R."/>
            <person name="Davidson M."/>
        </authorList>
    </citation>
    <scope>NUCLEOTIDE SEQUENCE [LARGE SCALE GENOMIC DNA]</scope>
    <source>
        <strain evidence="9 11">JB1</strain>
    </source>
</reference>
<evidence type="ECO:0000256" key="7">
    <source>
        <dbReference type="SAM" id="Phobius"/>
    </source>
</evidence>
<feature type="transmembrane region" description="Helical" evidence="7">
    <location>
        <begin position="305"/>
        <end position="324"/>
    </location>
</feature>
<dbReference type="Pfam" id="PF07690">
    <property type="entry name" value="MFS_1"/>
    <property type="match status" value="1"/>
</dbReference>
<evidence type="ECO:0000256" key="6">
    <source>
        <dbReference type="ARBA" id="ARBA00023136"/>
    </source>
</evidence>
<evidence type="ECO:0000256" key="3">
    <source>
        <dbReference type="ARBA" id="ARBA00022475"/>
    </source>
</evidence>
<evidence type="ECO:0000256" key="5">
    <source>
        <dbReference type="ARBA" id="ARBA00022989"/>
    </source>
</evidence>
<dbReference type="PROSITE" id="PS50850">
    <property type="entry name" value="MFS"/>
    <property type="match status" value="1"/>
</dbReference>
<keyword evidence="6 7" id="KW-0472">Membrane</keyword>
<dbReference type="GO" id="GO:0016779">
    <property type="term" value="F:nucleotidyltransferase activity"/>
    <property type="evidence" value="ECO:0007669"/>
    <property type="project" value="UniProtKB-KW"/>
</dbReference>
<dbReference type="Proteomes" id="UP000182793">
    <property type="component" value="Unassembled WGS sequence"/>
</dbReference>
<evidence type="ECO:0000313" key="11">
    <source>
        <dbReference type="Proteomes" id="UP000029382"/>
    </source>
</evidence>
<keyword evidence="9" id="KW-0548">Nucleotidyltransferase</keyword>
<dbReference type="InterPro" id="IPR020846">
    <property type="entry name" value="MFS_dom"/>
</dbReference>
<dbReference type="Gene3D" id="1.20.1250.20">
    <property type="entry name" value="MFS general substrate transporter like domains"/>
    <property type="match status" value="1"/>
</dbReference>
<organism evidence="9 11">
    <name type="scientific">Streptococcus equinus JB1</name>
    <dbReference type="NCBI Taxonomy" id="1294274"/>
    <lineage>
        <taxon>Bacteria</taxon>
        <taxon>Bacillati</taxon>
        <taxon>Bacillota</taxon>
        <taxon>Bacilli</taxon>
        <taxon>Lactobacillales</taxon>
        <taxon>Streptococcaceae</taxon>
        <taxon>Streptococcus</taxon>
    </lineage>
</organism>
<proteinExistence type="predicted"/>
<gene>
    <name evidence="9" type="ORF">H702_07705</name>
    <name evidence="10" type="ORF">SAMN02910290_00587</name>
</gene>
<evidence type="ECO:0000256" key="1">
    <source>
        <dbReference type="ARBA" id="ARBA00004651"/>
    </source>
</evidence>
<evidence type="ECO:0000313" key="9">
    <source>
        <dbReference type="EMBL" id="KFN87482.1"/>
    </source>
</evidence>
<dbReference type="GO" id="GO:0005886">
    <property type="term" value="C:plasma membrane"/>
    <property type="evidence" value="ECO:0007669"/>
    <property type="project" value="UniProtKB-SubCell"/>
</dbReference>
<dbReference type="PANTHER" id="PTHR23513:SF11">
    <property type="entry name" value="STAPHYLOFERRIN A TRANSPORTER"/>
    <property type="match status" value="1"/>
</dbReference>
<keyword evidence="3" id="KW-1003">Cell membrane</keyword>
<comment type="subcellular location">
    <subcellularLocation>
        <location evidence="1">Cell membrane</location>
        <topology evidence="1">Multi-pass membrane protein</topology>
    </subcellularLocation>
</comment>
<evidence type="ECO:0000313" key="12">
    <source>
        <dbReference type="Proteomes" id="UP000182793"/>
    </source>
</evidence>
<evidence type="ECO:0000259" key="8">
    <source>
        <dbReference type="PROSITE" id="PS50850"/>
    </source>
</evidence>
<dbReference type="GO" id="GO:0022857">
    <property type="term" value="F:transmembrane transporter activity"/>
    <property type="evidence" value="ECO:0007669"/>
    <property type="project" value="InterPro"/>
</dbReference>
<evidence type="ECO:0000256" key="2">
    <source>
        <dbReference type="ARBA" id="ARBA00022448"/>
    </source>
</evidence>
<sequence>MKNSRIREFFYSLKNLIYNNGKDLRGMKVEKNSLKLLASRAVNKLGDVLYDYGNSSWIASMGSFGQKMLGIYQIVEVVIAIILNPFGGAIADRFRRRKILLWTDGLCALLCVILAFIPSNRLMLYGLILANMLLAVSNAFSTPAYRAYVPEVVKKEKLVSYNSYLETSVQIIKVSSPLLGFLIYHYLGIRWTLIVDSLTFGISFLCLLMIRHVDYVGHEIRQNLTSREILKDIWKGFLYIVAQKEIFFLLIMATTVNLFLAMLTYLLPFSSSIFKMSSAYATLLSLSAVGSIFGAIVSKRVPNTISALLWALGFSGLGITVLAISPLTGLPIFLSFSGVLFYSLFETIFNIHFFSQVQSRVANEYMGRVISSIYTLAILFMPLGTLVMTLIRSSISAYSFIIIGLAVFLLAMVGLCYSNKRLKLSHEKEG</sequence>
<dbReference type="InterPro" id="IPR036259">
    <property type="entry name" value="MFS_trans_sf"/>
</dbReference>
<keyword evidence="12" id="KW-1185">Reference proteome</keyword>
<feature type="transmembrane region" description="Helical" evidence="7">
    <location>
        <begin position="193"/>
        <end position="210"/>
    </location>
</feature>
<evidence type="ECO:0000313" key="10">
    <source>
        <dbReference type="EMBL" id="SFL14287.1"/>
    </source>
</evidence>
<feature type="transmembrane region" description="Helical" evidence="7">
    <location>
        <begin position="279"/>
        <end position="298"/>
    </location>
</feature>
<feature type="domain" description="Major facilitator superfamily (MFS) profile" evidence="8">
    <location>
        <begin position="1"/>
        <end position="422"/>
    </location>
</feature>
<feature type="transmembrane region" description="Helical" evidence="7">
    <location>
        <begin position="69"/>
        <end position="87"/>
    </location>
</feature>
<dbReference type="CDD" id="cd06173">
    <property type="entry name" value="MFS_MefA_like"/>
    <property type="match status" value="1"/>
</dbReference>
<dbReference type="InterPro" id="IPR011701">
    <property type="entry name" value="MFS"/>
</dbReference>
<feature type="transmembrane region" description="Helical" evidence="7">
    <location>
        <begin position="246"/>
        <end position="267"/>
    </location>
</feature>
<dbReference type="PANTHER" id="PTHR23513">
    <property type="entry name" value="INTEGRAL MEMBRANE EFFLUX PROTEIN-RELATED"/>
    <property type="match status" value="1"/>
</dbReference>
<keyword evidence="2" id="KW-0813">Transport</keyword>
<dbReference type="Proteomes" id="UP000029382">
    <property type="component" value="Unassembled WGS sequence"/>
</dbReference>
<feature type="transmembrane region" description="Helical" evidence="7">
    <location>
        <begin position="123"/>
        <end position="148"/>
    </location>
</feature>
<dbReference type="AlphaFoldDB" id="A0A091BUP5"/>
<reference evidence="10 12" key="2">
    <citation type="submission" date="2016-10" db="EMBL/GenBank/DDBJ databases">
        <authorList>
            <person name="Varghese N."/>
            <person name="Submissions S."/>
        </authorList>
    </citation>
    <scope>NUCLEOTIDE SEQUENCE [LARGE SCALE GENOMIC DNA]</scope>
    <source>
        <strain evidence="10 12">JB1</strain>
    </source>
</reference>
<feature type="transmembrane region" description="Helical" evidence="7">
    <location>
        <begin position="369"/>
        <end position="391"/>
    </location>
</feature>
<name>A0A091BUP5_STREI</name>
<evidence type="ECO:0000256" key="4">
    <source>
        <dbReference type="ARBA" id="ARBA00022692"/>
    </source>
</evidence>
<protein>
    <submittedName>
        <fullName evidence="9">FMN adenylyltransferase</fullName>
    </submittedName>
    <submittedName>
        <fullName evidence="10">Predicted arabinose efflux permease, MFS family</fullName>
    </submittedName>
</protein>
<feature type="transmembrane region" description="Helical" evidence="7">
    <location>
        <begin position="330"/>
        <end position="349"/>
    </location>
</feature>
<keyword evidence="5 7" id="KW-1133">Transmembrane helix</keyword>
<feature type="transmembrane region" description="Helical" evidence="7">
    <location>
        <begin position="397"/>
        <end position="418"/>
    </location>
</feature>
<feature type="transmembrane region" description="Helical" evidence="7">
    <location>
        <begin position="99"/>
        <end position="117"/>
    </location>
</feature>
<dbReference type="EMBL" id="FOTG01000003">
    <property type="protein sequence ID" value="SFL14287.1"/>
    <property type="molecule type" value="Genomic_DNA"/>
</dbReference>
<dbReference type="EMBL" id="AUZH01000026">
    <property type="protein sequence ID" value="KFN87482.1"/>
    <property type="molecule type" value="Genomic_DNA"/>
</dbReference>
<keyword evidence="9" id="KW-0808">Transferase</keyword>
<dbReference type="SUPFAM" id="SSF103473">
    <property type="entry name" value="MFS general substrate transporter"/>
    <property type="match status" value="1"/>
</dbReference>